<evidence type="ECO:0000313" key="7">
    <source>
        <dbReference type="Proteomes" id="UP000806378"/>
    </source>
</evidence>
<gene>
    <name evidence="6" type="ORF">BT93_L1911</name>
</gene>
<sequence length="314" mass="32185">MENKNIRILLSMSFLSFVLLNPAKAICVPRNATPVGPSPSPGSPLTGSPLNSNASPSQSPGSPLNSNASPSHKQSPSPESVPPTPSTAAPLQSSQVEPPSPSANSLPDSSASPYHESSPSPESIPPPSSTVAPSQSSPATDALPPPTNVEATTIGRGSTIQAGAANLAMKKACDTTDYPALCISTLAPFLVGSTLLEGPIALLHAAIKAATAETKLAMTALGRIIETSGADAKTLLILKDCHDNYSDALDNFQAATDAIPKWDIGTINTMLSAAVTDYETCEDEFSGGQSPMASQDNKLSRMADNCLAIAALIK</sequence>
<feature type="signal peptide" evidence="4">
    <location>
        <begin position="1"/>
        <end position="25"/>
    </location>
</feature>
<dbReference type="InterPro" id="IPR035513">
    <property type="entry name" value="Invertase/methylesterase_inhib"/>
</dbReference>
<feature type="domain" description="Pectinesterase inhibitor" evidence="5">
    <location>
        <begin position="164"/>
        <end position="309"/>
    </location>
</feature>
<protein>
    <recommendedName>
        <fullName evidence="5">Pectinesterase inhibitor domain-containing protein</fullName>
    </recommendedName>
</protein>
<evidence type="ECO:0000256" key="3">
    <source>
        <dbReference type="SAM" id="MobiDB-lite"/>
    </source>
</evidence>
<keyword evidence="7" id="KW-1185">Reference proteome</keyword>
<feature type="compositionally biased region" description="Polar residues" evidence="3">
    <location>
        <begin position="91"/>
        <end position="106"/>
    </location>
</feature>
<dbReference type="PANTHER" id="PTHR31080">
    <property type="entry name" value="PECTINESTERASE INHIBITOR-LIKE"/>
    <property type="match status" value="1"/>
</dbReference>
<feature type="compositionally biased region" description="Polar residues" evidence="3">
    <location>
        <begin position="51"/>
        <end position="74"/>
    </location>
</feature>
<dbReference type="AlphaFoldDB" id="A0A8T0CRE8"/>
<dbReference type="Pfam" id="PF04043">
    <property type="entry name" value="PMEI"/>
    <property type="match status" value="1"/>
</dbReference>
<evidence type="ECO:0000256" key="4">
    <source>
        <dbReference type="SAM" id="SignalP"/>
    </source>
</evidence>
<dbReference type="Gramene" id="rna-gnl|WGS:JABURB|Cocit.L1911.1">
    <property type="protein sequence ID" value="cds-KAF7848475.1"/>
    <property type="gene ID" value="gene-BT93_L1911"/>
</dbReference>
<dbReference type="Gene3D" id="1.20.140.40">
    <property type="entry name" value="Invertase/pectin methylesterase inhibitor family protein"/>
    <property type="match status" value="1"/>
</dbReference>
<dbReference type="EMBL" id="MU090104">
    <property type="protein sequence ID" value="KAF7848475.1"/>
    <property type="molecule type" value="Genomic_DNA"/>
</dbReference>
<dbReference type="GO" id="GO:0004857">
    <property type="term" value="F:enzyme inhibitor activity"/>
    <property type="evidence" value="ECO:0007669"/>
    <property type="project" value="InterPro"/>
</dbReference>
<comment type="similarity">
    <text evidence="2">Belongs to the PMEI family.</text>
</comment>
<comment type="caution">
    <text evidence="6">The sequence shown here is derived from an EMBL/GenBank/DDBJ whole genome shotgun (WGS) entry which is preliminary data.</text>
</comment>
<dbReference type="FunFam" id="1.20.140.40:FF:000003">
    <property type="entry name" value="Invertase/pectin methylesterase inhibitor family protein"/>
    <property type="match status" value="1"/>
</dbReference>
<dbReference type="OrthoDB" id="770764at2759"/>
<evidence type="ECO:0000256" key="2">
    <source>
        <dbReference type="ARBA" id="ARBA00038471"/>
    </source>
</evidence>
<dbReference type="NCBIfam" id="TIGR01614">
    <property type="entry name" value="PME_inhib"/>
    <property type="match status" value="1"/>
</dbReference>
<feature type="compositionally biased region" description="Polar residues" evidence="3">
    <location>
        <begin position="130"/>
        <end position="139"/>
    </location>
</feature>
<proteinExistence type="inferred from homology"/>
<keyword evidence="1 4" id="KW-0732">Signal</keyword>
<dbReference type="SUPFAM" id="SSF101148">
    <property type="entry name" value="Plant invertase/pectin methylesterase inhibitor"/>
    <property type="match status" value="1"/>
</dbReference>
<dbReference type="SMART" id="SM00856">
    <property type="entry name" value="PMEI"/>
    <property type="match status" value="1"/>
</dbReference>
<feature type="compositionally biased region" description="Low complexity" evidence="3">
    <location>
        <begin position="107"/>
        <end position="121"/>
    </location>
</feature>
<dbReference type="Proteomes" id="UP000806378">
    <property type="component" value="Unassembled WGS sequence"/>
</dbReference>
<dbReference type="InterPro" id="IPR006501">
    <property type="entry name" value="Pectinesterase_inhib_dom"/>
</dbReference>
<evidence type="ECO:0000313" key="6">
    <source>
        <dbReference type="EMBL" id="KAF7848475.1"/>
    </source>
</evidence>
<feature type="chain" id="PRO_5035852308" description="Pectinesterase inhibitor domain-containing protein" evidence="4">
    <location>
        <begin position="26"/>
        <end position="314"/>
    </location>
</feature>
<reference evidence="6" key="1">
    <citation type="submission" date="2020-05" db="EMBL/GenBank/DDBJ databases">
        <title>WGS assembly of Corymbia citriodora subspecies variegata.</title>
        <authorList>
            <person name="Barry K."/>
            <person name="Hundley H."/>
            <person name="Shu S."/>
            <person name="Jenkins J."/>
            <person name="Grimwood J."/>
            <person name="Baten A."/>
        </authorList>
    </citation>
    <scope>NUCLEOTIDE SEQUENCE</scope>
    <source>
        <strain evidence="6">CV2-018</strain>
    </source>
</reference>
<evidence type="ECO:0000256" key="1">
    <source>
        <dbReference type="ARBA" id="ARBA00022729"/>
    </source>
</evidence>
<name>A0A8T0CRE8_CORYI</name>
<dbReference type="PANTHER" id="PTHR31080:SF68">
    <property type="entry name" value="PLANT INVERTASE_PECTIN METHYLESTERASE INHIBITOR SUPERFAMILY PROTEIN"/>
    <property type="match status" value="1"/>
</dbReference>
<dbReference type="InterPro" id="IPR051955">
    <property type="entry name" value="PME_Inhibitor"/>
</dbReference>
<evidence type="ECO:0000259" key="5">
    <source>
        <dbReference type="SMART" id="SM00856"/>
    </source>
</evidence>
<feature type="region of interest" description="Disordered" evidence="3">
    <location>
        <begin position="29"/>
        <end position="149"/>
    </location>
</feature>
<dbReference type="CDD" id="cd15800">
    <property type="entry name" value="PMEI-like_2"/>
    <property type="match status" value="1"/>
</dbReference>
<accession>A0A8T0CRE8</accession>
<organism evidence="6 7">
    <name type="scientific">Corymbia citriodora subsp. variegata</name>
    <dbReference type="NCBI Taxonomy" id="360336"/>
    <lineage>
        <taxon>Eukaryota</taxon>
        <taxon>Viridiplantae</taxon>
        <taxon>Streptophyta</taxon>
        <taxon>Embryophyta</taxon>
        <taxon>Tracheophyta</taxon>
        <taxon>Spermatophyta</taxon>
        <taxon>Magnoliopsida</taxon>
        <taxon>eudicotyledons</taxon>
        <taxon>Gunneridae</taxon>
        <taxon>Pentapetalae</taxon>
        <taxon>rosids</taxon>
        <taxon>malvids</taxon>
        <taxon>Myrtales</taxon>
        <taxon>Myrtaceae</taxon>
        <taxon>Myrtoideae</taxon>
        <taxon>Eucalypteae</taxon>
        <taxon>Corymbia</taxon>
    </lineage>
</organism>